<gene>
    <name evidence="9" type="ORF">L0U89_01905</name>
</gene>
<dbReference type="SUPFAM" id="SSF54534">
    <property type="entry name" value="FKBP-like"/>
    <property type="match status" value="1"/>
</dbReference>
<evidence type="ECO:0000256" key="1">
    <source>
        <dbReference type="ARBA" id="ARBA00000971"/>
    </source>
</evidence>
<proteinExistence type="inferred from homology"/>
<dbReference type="PROSITE" id="PS50059">
    <property type="entry name" value="FKBP_PPIASE"/>
    <property type="match status" value="1"/>
</dbReference>
<dbReference type="EC" id="5.2.1.8" evidence="6"/>
<dbReference type="PROSITE" id="PS51257">
    <property type="entry name" value="PROKAR_LIPOPROTEIN"/>
    <property type="match status" value="1"/>
</dbReference>
<evidence type="ECO:0000256" key="6">
    <source>
        <dbReference type="RuleBase" id="RU003915"/>
    </source>
</evidence>
<name>A0ABS9BRM6_9BACT</name>
<dbReference type="Gene3D" id="3.10.50.40">
    <property type="match status" value="1"/>
</dbReference>
<dbReference type="InterPro" id="IPR001179">
    <property type="entry name" value="PPIase_FKBP_dom"/>
</dbReference>
<keyword evidence="3 5" id="KW-0697">Rotamase</keyword>
<dbReference type="Pfam" id="PF00254">
    <property type="entry name" value="FKBP_C"/>
    <property type="match status" value="1"/>
</dbReference>
<dbReference type="EMBL" id="JAKEVZ010000001">
    <property type="protein sequence ID" value="MCF1749811.1"/>
    <property type="molecule type" value="Genomic_DNA"/>
</dbReference>
<sequence length="184" mass="20209">MKKLSLLLFAAVGLLAGCVSDDENVQIILERDLAQIEKYVNENPIPSVKELVDNGTGIRIYWTAVSNSGKKPVKADTVSVNYTGKLLNNFVFDTSIESVARANNVFSPNRKYEPLRYPIGLGFTIPGFEFGILQMEQGDKATIIMPSLYGYGSQVTGAIPANSPLIFELDLLEVKKIKVEDPLP</sequence>
<organism evidence="9 10">
    <name type="scientific">Mariniradius sediminis</name>
    <dbReference type="NCBI Taxonomy" id="2909237"/>
    <lineage>
        <taxon>Bacteria</taxon>
        <taxon>Pseudomonadati</taxon>
        <taxon>Bacteroidota</taxon>
        <taxon>Cytophagia</taxon>
        <taxon>Cytophagales</taxon>
        <taxon>Cyclobacteriaceae</taxon>
        <taxon>Mariniradius</taxon>
    </lineage>
</organism>
<dbReference type="RefSeq" id="WP_234859961.1">
    <property type="nucleotide sequence ID" value="NZ_JAKEVZ010000001.1"/>
</dbReference>
<feature type="domain" description="PPIase FKBP-type" evidence="8">
    <location>
        <begin position="75"/>
        <end position="175"/>
    </location>
</feature>
<dbReference type="Proteomes" id="UP001201449">
    <property type="component" value="Unassembled WGS sequence"/>
</dbReference>
<evidence type="ECO:0000256" key="4">
    <source>
        <dbReference type="ARBA" id="ARBA00023235"/>
    </source>
</evidence>
<comment type="catalytic activity">
    <reaction evidence="1 5 6">
        <text>[protein]-peptidylproline (omega=180) = [protein]-peptidylproline (omega=0)</text>
        <dbReference type="Rhea" id="RHEA:16237"/>
        <dbReference type="Rhea" id="RHEA-COMP:10747"/>
        <dbReference type="Rhea" id="RHEA-COMP:10748"/>
        <dbReference type="ChEBI" id="CHEBI:83833"/>
        <dbReference type="ChEBI" id="CHEBI:83834"/>
        <dbReference type="EC" id="5.2.1.8"/>
    </reaction>
</comment>
<feature type="chain" id="PRO_5047370690" description="Peptidyl-prolyl cis-trans isomerase" evidence="7">
    <location>
        <begin position="22"/>
        <end position="184"/>
    </location>
</feature>
<evidence type="ECO:0000256" key="5">
    <source>
        <dbReference type="PROSITE-ProRule" id="PRU00277"/>
    </source>
</evidence>
<comment type="caution">
    <text evidence="9">The sequence shown here is derived from an EMBL/GenBank/DDBJ whole genome shotgun (WGS) entry which is preliminary data.</text>
</comment>
<evidence type="ECO:0000256" key="7">
    <source>
        <dbReference type="SAM" id="SignalP"/>
    </source>
</evidence>
<evidence type="ECO:0000256" key="2">
    <source>
        <dbReference type="ARBA" id="ARBA00006577"/>
    </source>
</evidence>
<evidence type="ECO:0000313" key="10">
    <source>
        <dbReference type="Proteomes" id="UP001201449"/>
    </source>
</evidence>
<protein>
    <recommendedName>
        <fullName evidence="6">Peptidyl-prolyl cis-trans isomerase</fullName>
        <ecNumber evidence="6">5.2.1.8</ecNumber>
    </recommendedName>
</protein>
<dbReference type="PANTHER" id="PTHR43811">
    <property type="entry name" value="FKBP-TYPE PEPTIDYL-PROLYL CIS-TRANS ISOMERASE FKPA"/>
    <property type="match status" value="1"/>
</dbReference>
<feature type="signal peptide" evidence="7">
    <location>
        <begin position="1"/>
        <end position="21"/>
    </location>
</feature>
<accession>A0ABS9BRM6</accession>
<keyword evidence="10" id="KW-1185">Reference proteome</keyword>
<reference evidence="9 10" key="1">
    <citation type="submission" date="2022-01" db="EMBL/GenBank/DDBJ databases">
        <title>Mariniradius saccharolyticus sp. nov., isolated from sediment of a river.</title>
        <authorList>
            <person name="Liu H."/>
        </authorList>
    </citation>
    <scope>NUCLEOTIDE SEQUENCE [LARGE SCALE GENOMIC DNA]</scope>
    <source>
        <strain evidence="9 10">RY-2</strain>
    </source>
</reference>
<keyword evidence="4 5" id="KW-0413">Isomerase</keyword>
<dbReference type="PANTHER" id="PTHR43811:SF19">
    <property type="entry name" value="39 KDA FK506-BINDING NUCLEAR PROTEIN"/>
    <property type="match status" value="1"/>
</dbReference>
<dbReference type="InterPro" id="IPR046357">
    <property type="entry name" value="PPIase_dom_sf"/>
</dbReference>
<evidence type="ECO:0000259" key="8">
    <source>
        <dbReference type="PROSITE" id="PS50059"/>
    </source>
</evidence>
<dbReference type="GO" id="GO:0003755">
    <property type="term" value="F:peptidyl-prolyl cis-trans isomerase activity"/>
    <property type="evidence" value="ECO:0007669"/>
    <property type="project" value="UniProtKB-EC"/>
</dbReference>
<keyword evidence="7" id="KW-0732">Signal</keyword>
<evidence type="ECO:0000313" key="9">
    <source>
        <dbReference type="EMBL" id="MCF1749811.1"/>
    </source>
</evidence>
<comment type="similarity">
    <text evidence="2 6">Belongs to the FKBP-type PPIase family.</text>
</comment>
<evidence type="ECO:0000256" key="3">
    <source>
        <dbReference type="ARBA" id="ARBA00023110"/>
    </source>
</evidence>